<dbReference type="GO" id="GO:0006633">
    <property type="term" value="P:fatty acid biosynthetic process"/>
    <property type="evidence" value="ECO:0007669"/>
    <property type="project" value="TreeGrafter"/>
</dbReference>
<dbReference type="InterPro" id="IPR016035">
    <property type="entry name" value="Acyl_Trfase/lysoPLipase"/>
</dbReference>
<dbReference type="Gene3D" id="3.40.366.10">
    <property type="entry name" value="Malonyl-Coenzyme A Acyl Carrier Protein, domain 2"/>
    <property type="match status" value="1"/>
</dbReference>
<dbReference type="PANTHER" id="PTHR43775:SF37">
    <property type="entry name" value="SI:DKEY-61P9.11"/>
    <property type="match status" value="1"/>
</dbReference>
<accession>A0A7K0DGI8</accession>
<dbReference type="Pfam" id="PF00698">
    <property type="entry name" value="Acyl_transf_1"/>
    <property type="match status" value="1"/>
</dbReference>
<keyword evidence="2" id="KW-0597">Phosphoprotein</keyword>
<dbReference type="SUPFAM" id="SSF52151">
    <property type="entry name" value="FabD/lysophospholipase-like"/>
    <property type="match status" value="1"/>
</dbReference>
<dbReference type="GO" id="GO:0005737">
    <property type="term" value="C:cytoplasm"/>
    <property type="evidence" value="ECO:0007669"/>
    <property type="project" value="TreeGrafter"/>
</dbReference>
<dbReference type="Pfam" id="PF08659">
    <property type="entry name" value="KR"/>
    <property type="match status" value="1"/>
</dbReference>
<feature type="domain" description="Carrier" evidence="6">
    <location>
        <begin position="1106"/>
        <end position="1183"/>
    </location>
</feature>
<dbReference type="SMART" id="SM00827">
    <property type="entry name" value="PKS_AT"/>
    <property type="match status" value="1"/>
</dbReference>
<dbReference type="Gene3D" id="1.10.1200.10">
    <property type="entry name" value="ACP-like"/>
    <property type="match status" value="1"/>
</dbReference>
<feature type="compositionally biased region" description="Gly residues" evidence="5">
    <location>
        <begin position="1063"/>
        <end position="1083"/>
    </location>
</feature>
<dbReference type="OrthoDB" id="9778690at2"/>
<dbReference type="AlphaFoldDB" id="A0A7K0DGI8"/>
<proteinExistence type="predicted"/>
<dbReference type="PANTHER" id="PTHR43775">
    <property type="entry name" value="FATTY ACID SYNTHASE"/>
    <property type="match status" value="1"/>
</dbReference>
<reference evidence="7 8" key="1">
    <citation type="submission" date="2019-10" db="EMBL/GenBank/DDBJ databases">
        <title>Nocardia macrotermitis sp. nov. and Nocardia aurantia sp. nov., isolated from the gut of fungus growing-termite Macrotermes natalensis.</title>
        <authorList>
            <person name="Benndorf R."/>
            <person name="Schwitalla J."/>
            <person name="Martin K."/>
            <person name="De Beer W."/>
            <person name="Kaster A.-K."/>
            <person name="Vollmers J."/>
            <person name="Poulsen M."/>
            <person name="Beemelmanns C."/>
        </authorList>
    </citation>
    <scope>NUCLEOTIDE SEQUENCE [LARGE SCALE GENOMIC DNA]</scope>
    <source>
        <strain evidence="7 8">RB56</strain>
    </source>
</reference>
<sequence>MSDHRLPDGRTAILLSADRAEGLRAEARAILDYLERHPQVTPERVAHMLFRTRIARRHRVLAMVSSRAELLDALRAVAGGTAHPALVSAAAAGRRIGFVFPGQGGQRPGPGKLYYAVSEVYRARVDECAAAFRTAFGHDRPLHYLLDDTGEYHDVVSEMQPAILFHMLGLAALWEAAGVRPAATVAHSLGELAAMVVAGAMPLRAAIVVAGHRSRLAEQLPGADGYTMAVLGIDREQCEELLARQPGWAELAVINAPNLVVVCGERDTVDALIAQVQGRKRFARGFTLRFPAHTSLITGLRTEFEAALNADLPGATFAPTDVACYGSTLGAAIEPDVAQAQYWYWNLRNRVRFDKAVAAAVRDGVDTLIEMSDHPVLQLAVQDNLSALGAPDTLVLGTSLRSAADLGEFSRNLASLAVHDANFAWDGLRVGPSEPMPLPLRDFPHTQWDRRRIWAPYAADTDTSPDPTAVRRVVEHWRPIPVPAQTSPHRVLFVDHTGDCADLASTLAAAAARRGDVATVFTAGQLADGTAPPRGQDRVVLLMPSPPNGETDSATTQLTEFFVQRRWLPALDALRGDGQCWLFTVAGEEVVVTDSVAGRGGDAIDPTAPHAALAAGFRCVAMERPGLLLRHLDLAGIEIHSETADLVVAALYTTGESELAVRRGTLFVKRLALETAVATAPGELDLSHVLIVGGTGRLGLRCCEHLVRSGARRVTLLSRSGETADTATALTQIRRLGAAEIVVARCDVTDPGAVATFAAGLGDQPVTLLLHTAVGYVDAPLAELTAAAVETAVAAKVVGAERIVAAVPRSPDCRVVLFSSVVATFGGAGQILYAATNRLLDVAARRWRERGVDCVSVQWGLWNAAGLLDENGWARIKATGLLPMFPADAIAAGLTPRGGDAMVLAADWPRLFQVFGAFGQASVLADLLPAHFPGAGAGAAGGPNRSGIANSTVTDAFSSSPTAIGASPGAWDTRTAGSDTAGTNPAPAGSRSGDRVRTGGGWSNLPGGLPGAPGPRSGDLMGTDGGWGSVPDGLLGVPGARSGDLAGTYGGPSSLPGASPGSRSGGPVGMSGGSVTGPDGLVGGRAPHPSPGHGGEMASAAGGAGSDVMGVGERVRVELEAVMGADGELTDGTVPLVALGLDSVQALEFRRRIQSVLDRDIQVADILGGASLDDVVLMVAGAGV</sequence>
<dbReference type="EMBL" id="WEGI01000001">
    <property type="protein sequence ID" value="MQY24925.1"/>
    <property type="molecule type" value="Genomic_DNA"/>
</dbReference>
<dbReference type="InterPro" id="IPR020806">
    <property type="entry name" value="PKS_PP-bd"/>
</dbReference>
<dbReference type="InterPro" id="IPR001227">
    <property type="entry name" value="Ac_transferase_dom_sf"/>
</dbReference>
<dbReference type="InterPro" id="IPR050091">
    <property type="entry name" value="PKS_NRPS_Biosynth_Enz"/>
</dbReference>
<comment type="caution">
    <text evidence="7">The sequence shown here is derived from an EMBL/GenBank/DDBJ whole genome shotgun (WGS) entry which is preliminary data.</text>
</comment>
<dbReference type="InterPro" id="IPR013968">
    <property type="entry name" value="PKS_KR"/>
</dbReference>
<name>A0A7K0DGI8_9NOCA</name>
<dbReference type="Proteomes" id="UP000431401">
    <property type="component" value="Unassembled WGS sequence"/>
</dbReference>
<dbReference type="SUPFAM" id="SSF51735">
    <property type="entry name" value="NAD(P)-binding Rossmann-fold domains"/>
    <property type="match status" value="2"/>
</dbReference>
<feature type="region of interest" description="Disordered" evidence="5">
    <location>
        <begin position="951"/>
        <end position="1105"/>
    </location>
</feature>
<dbReference type="SMART" id="SM00823">
    <property type="entry name" value="PKS_PP"/>
    <property type="match status" value="1"/>
</dbReference>
<dbReference type="Gene3D" id="3.30.70.3290">
    <property type="match status" value="1"/>
</dbReference>
<feature type="compositionally biased region" description="Low complexity" evidence="5">
    <location>
        <begin position="1051"/>
        <end position="1062"/>
    </location>
</feature>
<keyword evidence="3" id="KW-0808">Transferase</keyword>
<dbReference type="InterPro" id="IPR009081">
    <property type="entry name" value="PP-bd_ACP"/>
</dbReference>
<keyword evidence="8" id="KW-1185">Reference proteome</keyword>
<dbReference type="SMART" id="SM00822">
    <property type="entry name" value="PKS_KR"/>
    <property type="match status" value="1"/>
</dbReference>
<evidence type="ECO:0000256" key="5">
    <source>
        <dbReference type="SAM" id="MobiDB-lite"/>
    </source>
</evidence>
<protein>
    <recommendedName>
        <fullName evidence="6">Carrier domain-containing protein</fullName>
    </recommendedName>
</protein>
<dbReference type="GO" id="GO:0031177">
    <property type="term" value="F:phosphopantetheine binding"/>
    <property type="evidence" value="ECO:0007669"/>
    <property type="project" value="InterPro"/>
</dbReference>
<evidence type="ECO:0000256" key="3">
    <source>
        <dbReference type="ARBA" id="ARBA00022679"/>
    </source>
</evidence>
<dbReference type="InterPro" id="IPR036736">
    <property type="entry name" value="ACP-like_sf"/>
</dbReference>
<dbReference type="GO" id="GO:0071770">
    <property type="term" value="P:DIM/DIP cell wall layer assembly"/>
    <property type="evidence" value="ECO:0007669"/>
    <property type="project" value="TreeGrafter"/>
</dbReference>
<feature type="compositionally biased region" description="Low complexity" evidence="5">
    <location>
        <begin position="1096"/>
        <end position="1105"/>
    </location>
</feature>
<dbReference type="CDD" id="cd05274">
    <property type="entry name" value="KR_FAS_SDR_x"/>
    <property type="match status" value="1"/>
</dbReference>
<dbReference type="InterPro" id="IPR036291">
    <property type="entry name" value="NAD(P)-bd_dom_sf"/>
</dbReference>
<dbReference type="InterPro" id="IPR014043">
    <property type="entry name" value="Acyl_transferase_dom"/>
</dbReference>
<dbReference type="GO" id="GO:0004312">
    <property type="term" value="F:fatty acid synthase activity"/>
    <property type="evidence" value="ECO:0007669"/>
    <property type="project" value="TreeGrafter"/>
</dbReference>
<evidence type="ECO:0000256" key="4">
    <source>
        <dbReference type="ARBA" id="ARBA00023268"/>
    </source>
</evidence>
<dbReference type="GO" id="GO:0005886">
    <property type="term" value="C:plasma membrane"/>
    <property type="evidence" value="ECO:0007669"/>
    <property type="project" value="TreeGrafter"/>
</dbReference>
<feature type="compositionally biased region" description="Polar residues" evidence="5">
    <location>
        <begin position="951"/>
        <end position="962"/>
    </location>
</feature>
<evidence type="ECO:0000256" key="1">
    <source>
        <dbReference type="ARBA" id="ARBA00022450"/>
    </source>
</evidence>
<keyword evidence="1" id="KW-0596">Phosphopantetheine</keyword>
<evidence type="ECO:0000313" key="8">
    <source>
        <dbReference type="Proteomes" id="UP000431401"/>
    </source>
</evidence>
<dbReference type="RefSeq" id="WP_153338781.1">
    <property type="nucleotide sequence ID" value="NZ_WEGI01000001.1"/>
</dbReference>
<organism evidence="7 8">
    <name type="scientific">Nocardia aurantia</name>
    <dbReference type="NCBI Taxonomy" id="2585199"/>
    <lineage>
        <taxon>Bacteria</taxon>
        <taxon>Bacillati</taxon>
        <taxon>Actinomycetota</taxon>
        <taxon>Actinomycetes</taxon>
        <taxon>Mycobacteriales</taxon>
        <taxon>Nocardiaceae</taxon>
        <taxon>Nocardia</taxon>
    </lineage>
</organism>
<gene>
    <name evidence="7" type="ORF">NRB56_04790</name>
</gene>
<evidence type="ECO:0000259" key="6">
    <source>
        <dbReference type="PROSITE" id="PS50075"/>
    </source>
</evidence>
<dbReference type="Pfam" id="PF00550">
    <property type="entry name" value="PP-binding"/>
    <property type="match status" value="1"/>
</dbReference>
<dbReference type="SUPFAM" id="SSF55048">
    <property type="entry name" value="Probable ACP-binding domain of malonyl-CoA ACP transacylase"/>
    <property type="match status" value="1"/>
</dbReference>
<dbReference type="Gene3D" id="3.40.50.720">
    <property type="entry name" value="NAD(P)-binding Rossmann-like Domain"/>
    <property type="match status" value="1"/>
</dbReference>
<dbReference type="InterPro" id="IPR016036">
    <property type="entry name" value="Malonyl_transacylase_ACP-bd"/>
</dbReference>
<dbReference type="PROSITE" id="PS50075">
    <property type="entry name" value="CARRIER"/>
    <property type="match status" value="1"/>
</dbReference>
<keyword evidence="4" id="KW-0511">Multifunctional enzyme</keyword>
<dbReference type="InterPro" id="IPR057326">
    <property type="entry name" value="KR_dom"/>
</dbReference>
<dbReference type="NCBIfam" id="NF037941">
    <property type="entry name" value="PKS_NbtC"/>
    <property type="match status" value="1"/>
</dbReference>
<evidence type="ECO:0000256" key="2">
    <source>
        <dbReference type="ARBA" id="ARBA00022553"/>
    </source>
</evidence>
<evidence type="ECO:0000313" key="7">
    <source>
        <dbReference type="EMBL" id="MQY24925.1"/>
    </source>
</evidence>
<dbReference type="SUPFAM" id="SSF47336">
    <property type="entry name" value="ACP-like"/>
    <property type="match status" value="1"/>
</dbReference>